<organism evidence="2 3">
    <name type="scientific">Polyangium jinanense</name>
    <dbReference type="NCBI Taxonomy" id="2829994"/>
    <lineage>
        <taxon>Bacteria</taxon>
        <taxon>Pseudomonadati</taxon>
        <taxon>Myxococcota</taxon>
        <taxon>Polyangia</taxon>
        <taxon>Polyangiales</taxon>
        <taxon>Polyangiaceae</taxon>
        <taxon>Polyangium</taxon>
    </lineage>
</organism>
<dbReference type="AlphaFoldDB" id="A0A9X3XCH3"/>
<comment type="caution">
    <text evidence="2">The sequence shown here is derived from an EMBL/GenBank/DDBJ whole genome shotgun (WGS) entry which is preliminary data.</text>
</comment>
<proteinExistence type="predicted"/>
<evidence type="ECO:0000313" key="2">
    <source>
        <dbReference type="EMBL" id="MDC3987839.1"/>
    </source>
</evidence>
<dbReference type="EMBL" id="JAGTJJ010000059">
    <property type="protein sequence ID" value="MDC3987839.1"/>
    <property type="molecule type" value="Genomic_DNA"/>
</dbReference>
<dbReference type="RefSeq" id="WP_272427867.1">
    <property type="nucleotide sequence ID" value="NZ_JAGTJJ010000059.1"/>
</dbReference>
<sequence>MIRTILVNAGLLLGLAAASSGCSRAQAVCDIICECEHCSDEREVQTCEQLATQEDVADAYDCGDAWTTYTLCVEEKGTCDEKEAQFSTVQNNNDLCDADRNALQSCIDAASAHGGVRF</sequence>
<evidence type="ECO:0008006" key="4">
    <source>
        <dbReference type="Google" id="ProtNLM"/>
    </source>
</evidence>
<feature type="chain" id="PRO_5040893379" description="Lipoprotein" evidence="1">
    <location>
        <begin position="28"/>
        <end position="118"/>
    </location>
</feature>
<gene>
    <name evidence="2" type="ORF">KEG57_45665</name>
</gene>
<dbReference type="Proteomes" id="UP001151081">
    <property type="component" value="Unassembled WGS sequence"/>
</dbReference>
<keyword evidence="3" id="KW-1185">Reference proteome</keyword>
<evidence type="ECO:0000256" key="1">
    <source>
        <dbReference type="SAM" id="SignalP"/>
    </source>
</evidence>
<dbReference type="PROSITE" id="PS51257">
    <property type="entry name" value="PROKAR_LIPOPROTEIN"/>
    <property type="match status" value="1"/>
</dbReference>
<evidence type="ECO:0000313" key="3">
    <source>
        <dbReference type="Proteomes" id="UP001151081"/>
    </source>
</evidence>
<accession>A0A9X3XCH3</accession>
<feature type="signal peptide" evidence="1">
    <location>
        <begin position="1"/>
        <end position="27"/>
    </location>
</feature>
<keyword evidence="1" id="KW-0732">Signal</keyword>
<name>A0A9X3XCH3_9BACT</name>
<reference evidence="2 3" key="1">
    <citation type="submission" date="2021-04" db="EMBL/GenBank/DDBJ databases">
        <title>Genome analysis of Polyangium sp.</title>
        <authorList>
            <person name="Li Y."/>
            <person name="Wang J."/>
        </authorList>
    </citation>
    <scope>NUCLEOTIDE SEQUENCE [LARGE SCALE GENOMIC DNA]</scope>
    <source>
        <strain evidence="2 3">SDU14</strain>
    </source>
</reference>
<protein>
    <recommendedName>
        <fullName evidence="4">Lipoprotein</fullName>
    </recommendedName>
</protein>